<dbReference type="PROSITE" id="PS51257">
    <property type="entry name" value="PROKAR_LIPOPROTEIN"/>
    <property type="match status" value="1"/>
</dbReference>
<sequence length="218" mass="25167">MKWNTNIILLSCLISVSACQKEEYYYPSVLTEFVDIETNSTGRLSFINRDNGENYEIAERSGLEGFAHDSIYRAVSIFEPIKDTNDNITAKLYSCKLITSVIPSTEDKFTNGIKTDPLNIDRIWQSGDYINMILEVMAKDKQHGLNFIENEITEDADGRKTLYLTLYHNQNGDYEAFTKKVYASIPLWPYRNVLSEGDKVIVNINTYKEGKTKREFYF</sequence>
<organism evidence="2 3">
    <name type="scientific">Candidatus Phocaeicola faecigallinarum</name>
    <dbReference type="NCBI Taxonomy" id="2838732"/>
    <lineage>
        <taxon>Bacteria</taxon>
        <taxon>Pseudomonadati</taxon>
        <taxon>Bacteroidota</taxon>
        <taxon>Bacteroidia</taxon>
        <taxon>Bacteroidales</taxon>
        <taxon>Bacteroidaceae</taxon>
        <taxon>Phocaeicola</taxon>
    </lineage>
</organism>
<evidence type="ECO:0000313" key="2">
    <source>
        <dbReference type="EMBL" id="MBU3837701.1"/>
    </source>
</evidence>
<accession>A0A948TBA8</accession>
<dbReference type="InterPro" id="IPR038179">
    <property type="entry name" value="NigD-like_N_sf"/>
</dbReference>
<dbReference type="Pfam" id="PF17415">
    <property type="entry name" value="NigD_C"/>
    <property type="match status" value="1"/>
</dbReference>
<dbReference type="AlphaFoldDB" id="A0A948TBA8"/>
<evidence type="ECO:0000313" key="3">
    <source>
        <dbReference type="Proteomes" id="UP000783796"/>
    </source>
</evidence>
<reference evidence="2" key="2">
    <citation type="submission" date="2021-04" db="EMBL/GenBank/DDBJ databases">
        <authorList>
            <person name="Gilroy R."/>
        </authorList>
    </citation>
    <scope>NUCLEOTIDE SEQUENCE</scope>
    <source>
        <strain evidence="2">G4-2901</strain>
    </source>
</reference>
<evidence type="ECO:0000259" key="1">
    <source>
        <dbReference type="Pfam" id="PF17415"/>
    </source>
</evidence>
<protein>
    <recommendedName>
        <fullName evidence="1">NigD-like C-terminal domain-containing protein</fullName>
    </recommendedName>
</protein>
<dbReference type="InterPro" id="IPR035376">
    <property type="entry name" value="NigD_C"/>
</dbReference>
<dbReference type="Gene3D" id="2.40.50.500">
    <property type="entry name" value="NigD-like N-terminal OB domain"/>
    <property type="match status" value="1"/>
</dbReference>
<gene>
    <name evidence="2" type="ORF">H9777_05165</name>
</gene>
<feature type="domain" description="NigD-like C-terminal" evidence="1">
    <location>
        <begin position="101"/>
        <end position="217"/>
    </location>
</feature>
<dbReference type="InterPro" id="IPR038143">
    <property type="entry name" value="NigD-like_C_dom_sf"/>
</dbReference>
<dbReference type="Gene3D" id="2.60.40.2370">
    <property type="entry name" value="NigD-like, C-terminal beta sandwich domain"/>
    <property type="match status" value="1"/>
</dbReference>
<comment type="caution">
    <text evidence="2">The sequence shown here is derived from an EMBL/GenBank/DDBJ whole genome shotgun (WGS) entry which is preliminary data.</text>
</comment>
<name>A0A948TBA8_9BACT</name>
<proteinExistence type="predicted"/>
<dbReference type="EMBL" id="JAHLFW010000047">
    <property type="protein sequence ID" value="MBU3837701.1"/>
    <property type="molecule type" value="Genomic_DNA"/>
</dbReference>
<reference evidence="2" key="1">
    <citation type="journal article" date="2021" name="PeerJ">
        <title>Extensive microbial diversity within the chicken gut microbiome revealed by metagenomics and culture.</title>
        <authorList>
            <person name="Gilroy R."/>
            <person name="Ravi A."/>
            <person name="Getino M."/>
            <person name="Pursley I."/>
            <person name="Horton D.L."/>
            <person name="Alikhan N.F."/>
            <person name="Baker D."/>
            <person name="Gharbi K."/>
            <person name="Hall N."/>
            <person name="Watson M."/>
            <person name="Adriaenssens E.M."/>
            <person name="Foster-Nyarko E."/>
            <person name="Jarju S."/>
            <person name="Secka A."/>
            <person name="Antonio M."/>
            <person name="Oren A."/>
            <person name="Chaudhuri R.R."/>
            <person name="La Ragione R."/>
            <person name="Hildebrand F."/>
            <person name="Pallen M.J."/>
        </authorList>
    </citation>
    <scope>NUCLEOTIDE SEQUENCE</scope>
    <source>
        <strain evidence="2">G4-2901</strain>
    </source>
</reference>
<dbReference type="Proteomes" id="UP000783796">
    <property type="component" value="Unassembled WGS sequence"/>
</dbReference>